<keyword evidence="8" id="KW-1185">Reference proteome</keyword>
<dbReference type="PANTHER" id="PTHR42910">
    <property type="entry name" value="TRANSPORTER SCO4007-RELATED"/>
    <property type="match status" value="1"/>
</dbReference>
<name>A0ABM8Y2J1_9BURK</name>
<comment type="caution">
    <text evidence="7">The sequence shown here is derived from an EMBL/GenBank/DDBJ whole genome shotgun (WGS) entry which is preliminary data.</text>
</comment>
<feature type="region of interest" description="Disordered" evidence="4">
    <location>
        <begin position="1"/>
        <end position="22"/>
    </location>
</feature>
<feature type="domain" description="Major facilitator superfamily (MFS) profile" evidence="6">
    <location>
        <begin position="28"/>
        <end position="408"/>
    </location>
</feature>
<dbReference type="InterPro" id="IPR020846">
    <property type="entry name" value="MFS_dom"/>
</dbReference>
<feature type="transmembrane region" description="Helical" evidence="5">
    <location>
        <begin position="360"/>
        <end position="381"/>
    </location>
</feature>
<reference evidence="7 8" key="1">
    <citation type="submission" date="2021-08" db="EMBL/GenBank/DDBJ databases">
        <authorList>
            <person name="Peeters C."/>
        </authorList>
    </citation>
    <scope>NUCLEOTIDE SEQUENCE [LARGE SCALE GENOMIC DNA]</scope>
    <source>
        <strain evidence="7 8">LMG 23994</strain>
    </source>
</reference>
<feature type="transmembrane region" description="Helical" evidence="5">
    <location>
        <begin position="266"/>
        <end position="283"/>
    </location>
</feature>
<evidence type="ECO:0000256" key="3">
    <source>
        <dbReference type="ARBA" id="ARBA00023136"/>
    </source>
</evidence>
<evidence type="ECO:0000256" key="4">
    <source>
        <dbReference type="SAM" id="MobiDB-lite"/>
    </source>
</evidence>
<feature type="transmembrane region" description="Helical" evidence="5">
    <location>
        <begin position="233"/>
        <end position="254"/>
    </location>
</feature>
<dbReference type="SUPFAM" id="SSF103473">
    <property type="entry name" value="MFS general substrate transporter"/>
    <property type="match status" value="1"/>
</dbReference>
<evidence type="ECO:0000313" key="8">
    <source>
        <dbReference type="Proteomes" id="UP000701702"/>
    </source>
</evidence>
<dbReference type="PROSITE" id="PS50850">
    <property type="entry name" value="MFS"/>
    <property type="match status" value="1"/>
</dbReference>
<proteinExistence type="predicted"/>
<dbReference type="InterPro" id="IPR036259">
    <property type="entry name" value="MFS_trans_sf"/>
</dbReference>
<dbReference type="EMBL" id="CAJZAF010000056">
    <property type="protein sequence ID" value="CAG9186969.1"/>
    <property type="molecule type" value="Genomic_DNA"/>
</dbReference>
<dbReference type="Pfam" id="PF07690">
    <property type="entry name" value="MFS_1"/>
    <property type="match status" value="1"/>
</dbReference>
<feature type="transmembrane region" description="Helical" evidence="5">
    <location>
        <begin position="176"/>
        <end position="197"/>
    </location>
</feature>
<dbReference type="PANTHER" id="PTHR42910:SF1">
    <property type="entry name" value="MAJOR FACILITATOR SUPERFAMILY (MFS) PROFILE DOMAIN-CONTAINING PROTEIN"/>
    <property type="match status" value="1"/>
</dbReference>
<feature type="transmembrane region" description="Helical" evidence="5">
    <location>
        <begin position="295"/>
        <end position="313"/>
    </location>
</feature>
<dbReference type="Gene3D" id="1.20.1250.20">
    <property type="entry name" value="MFS general substrate transporter like domains"/>
    <property type="match status" value="1"/>
</dbReference>
<feature type="transmembrane region" description="Helical" evidence="5">
    <location>
        <begin position="26"/>
        <end position="47"/>
    </location>
</feature>
<feature type="transmembrane region" description="Helical" evidence="5">
    <location>
        <begin position="387"/>
        <end position="405"/>
    </location>
</feature>
<feature type="transmembrane region" description="Helical" evidence="5">
    <location>
        <begin position="319"/>
        <end position="340"/>
    </location>
</feature>
<feature type="transmembrane region" description="Helical" evidence="5">
    <location>
        <begin position="118"/>
        <end position="139"/>
    </location>
</feature>
<sequence>MTVQSTTGGATASGTRPAQPPQSVPAWVTPLLAAACGVTVANLYFAQPLVGPIATALQLSPGAAGLIITLVQAGYCLGLLLLVPLADLVENRRLVCRLLAGNAVALAGAAFATHAATFLLAAWLIGFCSVAVQVLVPFAAHLAPEHARGRAVGNVTSGLLLGIMLARPISSLVADLWGWHAIFALSSVVMALLALVLSRRLPQRAPAPGGRYAEMLASMWHLLRTQPVLRRRAAYQASMFGAFSLFWTTVPLYLSGPDFGLSQRGIALFALAGVAGAIAAPIAGRLADRGRGRRMTAIALLLGAGSMLIGLAGTPGSAFALAMLTVAAIVLDFGVSASLVVGQRAIFSLSAEHRGRLNGVFMAVFFVGGALGSALGGWAYAHGGWPLASGIGFTLPILALLFFATERR</sequence>
<keyword evidence="1 5" id="KW-0812">Transmembrane</keyword>
<evidence type="ECO:0000259" key="6">
    <source>
        <dbReference type="PROSITE" id="PS50850"/>
    </source>
</evidence>
<feature type="transmembrane region" description="Helical" evidence="5">
    <location>
        <begin position="59"/>
        <end position="82"/>
    </location>
</feature>
<organism evidence="7 8">
    <name type="scientific">Cupriavidus pinatubonensis</name>
    <dbReference type="NCBI Taxonomy" id="248026"/>
    <lineage>
        <taxon>Bacteria</taxon>
        <taxon>Pseudomonadati</taxon>
        <taxon>Pseudomonadota</taxon>
        <taxon>Betaproteobacteria</taxon>
        <taxon>Burkholderiales</taxon>
        <taxon>Burkholderiaceae</taxon>
        <taxon>Cupriavidus</taxon>
    </lineage>
</organism>
<evidence type="ECO:0000256" key="5">
    <source>
        <dbReference type="SAM" id="Phobius"/>
    </source>
</evidence>
<feature type="transmembrane region" description="Helical" evidence="5">
    <location>
        <begin position="151"/>
        <end position="170"/>
    </location>
</feature>
<accession>A0ABM8Y2J1</accession>
<evidence type="ECO:0000256" key="2">
    <source>
        <dbReference type="ARBA" id="ARBA00022989"/>
    </source>
</evidence>
<keyword evidence="2 5" id="KW-1133">Transmembrane helix</keyword>
<protein>
    <recommendedName>
        <fullName evidence="6">Major facilitator superfamily (MFS) profile domain-containing protein</fullName>
    </recommendedName>
</protein>
<dbReference type="InterPro" id="IPR011701">
    <property type="entry name" value="MFS"/>
</dbReference>
<dbReference type="Proteomes" id="UP000701702">
    <property type="component" value="Unassembled WGS sequence"/>
</dbReference>
<gene>
    <name evidence="7" type="ORF">LMG23994_06476</name>
</gene>
<feature type="compositionally biased region" description="Low complexity" evidence="4">
    <location>
        <begin position="1"/>
        <end position="15"/>
    </location>
</feature>
<evidence type="ECO:0000256" key="1">
    <source>
        <dbReference type="ARBA" id="ARBA00022692"/>
    </source>
</evidence>
<evidence type="ECO:0000313" key="7">
    <source>
        <dbReference type="EMBL" id="CAG9186969.1"/>
    </source>
</evidence>
<feature type="transmembrane region" description="Helical" evidence="5">
    <location>
        <begin position="94"/>
        <end position="112"/>
    </location>
</feature>
<dbReference type="CDD" id="cd17324">
    <property type="entry name" value="MFS_NepI_like"/>
    <property type="match status" value="1"/>
</dbReference>
<dbReference type="RefSeq" id="WP_224010048.1">
    <property type="nucleotide sequence ID" value="NZ_CAJZAF010000056.1"/>
</dbReference>
<keyword evidence="3 5" id="KW-0472">Membrane</keyword>